<feature type="domain" description="Glycosyltransferase 2-like" evidence="4">
    <location>
        <begin position="24"/>
        <end position="136"/>
    </location>
</feature>
<dbReference type="InterPro" id="IPR029044">
    <property type="entry name" value="Nucleotide-diphossugar_trans"/>
</dbReference>
<dbReference type="Pfam" id="PF00535">
    <property type="entry name" value="Glycos_transf_2"/>
    <property type="match status" value="1"/>
</dbReference>
<dbReference type="CDD" id="cd04196">
    <property type="entry name" value="GT_2_like_d"/>
    <property type="match status" value="1"/>
</dbReference>
<keyword evidence="3 5" id="KW-0808">Transferase</keyword>
<dbReference type="Gene3D" id="3.90.550.10">
    <property type="entry name" value="Spore Coat Polysaccharide Biosynthesis Protein SpsA, Chain A"/>
    <property type="match status" value="1"/>
</dbReference>
<dbReference type="InterPro" id="IPR050834">
    <property type="entry name" value="Glycosyltransf_2"/>
</dbReference>
<reference evidence="5 6" key="1">
    <citation type="submission" date="2020-05" db="EMBL/GenBank/DDBJ databases">
        <title>Complete genome of Desulfobulbus oligotrophicus.</title>
        <authorList>
            <person name="Podar M."/>
        </authorList>
    </citation>
    <scope>NUCLEOTIDE SEQUENCE [LARGE SCALE GENOMIC DNA]</scope>
    <source>
        <strain evidence="5 6">Prop6</strain>
    </source>
</reference>
<dbReference type="Proteomes" id="UP000596092">
    <property type="component" value="Chromosome"/>
</dbReference>
<evidence type="ECO:0000256" key="3">
    <source>
        <dbReference type="ARBA" id="ARBA00022679"/>
    </source>
</evidence>
<dbReference type="EMBL" id="CP054140">
    <property type="protein sequence ID" value="QQG66477.1"/>
    <property type="molecule type" value="Genomic_DNA"/>
</dbReference>
<sequence>MTRFDASTADTSMVKDELSSQVAILLCTYQGQAYLAEQLDSFTGQTYNNWRVWASDDNSQDNTAAILQAYQQKWLPGSLTICCGPNQGFVANFLSLTCNVKIKADYYAYADQDDIWEPDKLEGAVQWLKTIPADIPALYCSRTRLVDARNNEIGFSPLFSKPPSFANALTQNIASGNTMVFNNAARSLLYEAGEKIPVVIHDWWVYMVVTGCGGHVFYDPTPTLRYRQHDSNLIGMNATLAARYNRLRSYWQGSFQDWSDRNIKCLQRLRHRITPKNLEILEQFTKARTMPLFQRLIHLKKSGIYRQTLSDNLGLIAATIFKKI</sequence>
<gene>
    <name evidence="5" type="ORF">HP555_11675</name>
</gene>
<accession>A0A7T5VEL6</accession>
<dbReference type="RefSeq" id="WP_199262693.1">
    <property type="nucleotide sequence ID" value="NZ_CP054140.1"/>
</dbReference>
<protein>
    <submittedName>
        <fullName evidence="5">Glycosyltransferase family 2 protein</fullName>
    </submittedName>
</protein>
<evidence type="ECO:0000313" key="5">
    <source>
        <dbReference type="EMBL" id="QQG66477.1"/>
    </source>
</evidence>
<dbReference type="GO" id="GO:0016757">
    <property type="term" value="F:glycosyltransferase activity"/>
    <property type="evidence" value="ECO:0007669"/>
    <property type="project" value="UniProtKB-KW"/>
</dbReference>
<dbReference type="PANTHER" id="PTHR43685:SF5">
    <property type="entry name" value="GLYCOSYLTRANSFERASE EPSE-RELATED"/>
    <property type="match status" value="1"/>
</dbReference>
<proteinExistence type="inferred from homology"/>
<dbReference type="SUPFAM" id="SSF53448">
    <property type="entry name" value="Nucleotide-diphospho-sugar transferases"/>
    <property type="match status" value="1"/>
</dbReference>
<comment type="similarity">
    <text evidence="1">Belongs to the glycosyltransferase 2 family.</text>
</comment>
<keyword evidence="6" id="KW-1185">Reference proteome</keyword>
<evidence type="ECO:0000259" key="4">
    <source>
        <dbReference type="Pfam" id="PF00535"/>
    </source>
</evidence>
<dbReference type="InterPro" id="IPR001173">
    <property type="entry name" value="Glyco_trans_2-like"/>
</dbReference>
<dbReference type="KEGG" id="dog:HP555_11675"/>
<evidence type="ECO:0000256" key="1">
    <source>
        <dbReference type="ARBA" id="ARBA00006739"/>
    </source>
</evidence>
<evidence type="ECO:0000313" key="6">
    <source>
        <dbReference type="Proteomes" id="UP000596092"/>
    </source>
</evidence>
<keyword evidence="2" id="KW-0328">Glycosyltransferase</keyword>
<name>A0A7T5VEL6_9BACT</name>
<evidence type="ECO:0000256" key="2">
    <source>
        <dbReference type="ARBA" id="ARBA00022676"/>
    </source>
</evidence>
<dbReference type="AlphaFoldDB" id="A0A7T5VEL6"/>
<dbReference type="PANTHER" id="PTHR43685">
    <property type="entry name" value="GLYCOSYLTRANSFERASE"/>
    <property type="match status" value="1"/>
</dbReference>
<organism evidence="5 6">
    <name type="scientific">Desulfobulbus oligotrophicus</name>
    <dbReference type="NCBI Taxonomy" id="1909699"/>
    <lineage>
        <taxon>Bacteria</taxon>
        <taxon>Pseudomonadati</taxon>
        <taxon>Thermodesulfobacteriota</taxon>
        <taxon>Desulfobulbia</taxon>
        <taxon>Desulfobulbales</taxon>
        <taxon>Desulfobulbaceae</taxon>
        <taxon>Desulfobulbus</taxon>
    </lineage>
</organism>